<dbReference type="PANTHER" id="PTHR23088">
    <property type="entry name" value="NITRILASE-RELATED"/>
    <property type="match status" value="1"/>
</dbReference>
<dbReference type="Proteomes" id="UP000055014">
    <property type="component" value="Unassembled WGS sequence"/>
</dbReference>
<dbReference type="InterPro" id="IPR036526">
    <property type="entry name" value="C-N_Hydrolase_sf"/>
</dbReference>
<dbReference type="GO" id="GO:0016746">
    <property type="term" value="F:acyltransferase activity"/>
    <property type="evidence" value="ECO:0007669"/>
    <property type="project" value="UniProtKB-KW"/>
</dbReference>
<dbReference type="InterPro" id="IPR003010">
    <property type="entry name" value="C-N_Hydrolase"/>
</dbReference>
<proteinExistence type="predicted"/>
<comment type="caution">
    <text evidence="2">The sequence shown here is derived from an EMBL/GenBank/DDBJ whole genome shotgun (WGS) entry which is preliminary data.</text>
</comment>
<evidence type="ECO:0000259" key="1">
    <source>
        <dbReference type="PROSITE" id="PS50263"/>
    </source>
</evidence>
<keyword evidence="2" id="KW-0012">Acyltransferase</keyword>
<name>A0A101I6H0_9BACT</name>
<dbReference type="EMBL" id="LGGW01000080">
    <property type="protein sequence ID" value="KUK89588.1"/>
    <property type="molecule type" value="Genomic_DNA"/>
</dbReference>
<organism evidence="2 3">
    <name type="scientific">Mesotoga infera</name>
    <dbReference type="NCBI Taxonomy" id="1236046"/>
    <lineage>
        <taxon>Bacteria</taxon>
        <taxon>Thermotogati</taxon>
        <taxon>Thermotogota</taxon>
        <taxon>Thermotogae</taxon>
        <taxon>Kosmotogales</taxon>
        <taxon>Kosmotogaceae</taxon>
        <taxon>Mesotoga</taxon>
    </lineage>
</organism>
<feature type="domain" description="CN hydrolase" evidence="1">
    <location>
        <begin position="12"/>
        <end position="245"/>
    </location>
</feature>
<reference evidence="3" key="1">
    <citation type="journal article" date="2015" name="MBio">
        <title>Genome-Resolved Metagenomic Analysis Reveals Roles for Candidate Phyla and Other Microbial Community Members in Biogeochemical Transformations in Oil Reservoirs.</title>
        <authorList>
            <person name="Hu P."/>
            <person name="Tom L."/>
            <person name="Singh A."/>
            <person name="Thomas B.C."/>
            <person name="Baker B.J."/>
            <person name="Piceno Y.M."/>
            <person name="Andersen G.L."/>
            <person name="Banfield J.F."/>
        </authorList>
    </citation>
    <scope>NUCLEOTIDE SEQUENCE [LARGE SCALE GENOMIC DNA]</scope>
</reference>
<protein>
    <submittedName>
        <fullName evidence="2">Nitrilase/cyanide hydratase and apolipoprotein N-acyltransferase</fullName>
    </submittedName>
</protein>
<dbReference type="PANTHER" id="PTHR23088:SF27">
    <property type="entry name" value="DEAMINATED GLUTATHIONE AMIDASE"/>
    <property type="match status" value="1"/>
</dbReference>
<dbReference type="CDD" id="cd07197">
    <property type="entry name" value="nitrilase"/>
    <property type="match status" value="1"/>
</dbReference>
<dbReference type="PROSITE" id="PS50263">
    <property type="entry name" value="CN_HYDROLASE"/>
    <property type="match status" value="1"/>
</dbReference>
<dbReference type="AlphaFoldDB" id="A0A101I6H0"/>
<gene>
    <name evidence="2" type="ORF">XE02_0945</name>
</gene>
<keyword evidence="2" id="KW-0449">Lipoprotein</keyword>
<dbReference type="PATRIC" id="fig|1236046.5.peg.672"/>
<keyword evidence="2" id="KW-0808">Transferase</keyword>
<dbReference type="Pfam" id="PF00795">
    <property type="entry name" value="CN_hydrolase"/>
    <property type="match status" value="1"/>
</dbReference>
<dbReference type="SUPFAM" id="SSF56317">
    <property type="entry name" value="Carbon-nitrogen hydrolase"/>
    <property type="match status" value="1"/>
</dbReference>
<accession>A0A101I6H0</accession>
<evidence type="ECO:0000313" key="3">
    <source>
        <dbReference type="Proteomes" id="UP000055014"/>
    </source>
</evidence>
<sequence length="272" mass="30750">MVKISMSRTERIRIGIVQFKADNDEPGENLEKATSYIENLVEEDVNIVVLPEMFNSGYGTDEETVKNAVEMQEETEEVLSALADYNDIAIVGGMVNKTKDGLFNSTVIMLPYLEAIYYNKTHLFREEKKVFTPGKEFKSFEYSGVKFGLLMCYEIGFPEISRKLCRQGAEVLLVPFAFGRERRMIYDTATRARSIENGCFLAAASQVGSNKFMNFVGESRIVSPSGEIIADCGGAEGFAFADVDTKLVKRYRFNESRDSHGYFSNFREDLYV</sequence>
<dbReference type="Gene3D" id="3.60.110.10">
    <property type="entry name" value="Carbon-nitrogen hydrolase"/>
    <property type="match status" value="1"/>
</dbReference>
<evidence type="ECO:0000313" key="2">
    <source>
        <dbReference type="EMBL" id="KUK89588.1"/>
    </source>
</evidence>